<proteinExistence type="predicted"/>
<keyword evidence="7" id="KW-0057">Aromatic amino acid biosynthesis</keyword>
<dbReference type="InterPro" id="IPR023026">
    <property type="entry name" value="Trp_synth_beta/beta-like"/>
</dbReference>
<dbReference type="EC" id="4.2.1.20" evidence="3"/>
<dbReference type="InterPro" id="IPR001926">
    <property type="entry name" value="TrpB-like_PALP"/>
</dbReference>
<gene>
    <name evidence="11" type="ORF">Fot_45414</name>
</gene>
<evidence type="ECO:0000313" key="12">
    <source>
        <dbReference type="Proteomes" id="UP001604277"/>
    </source>
</evidence>
<dbReference type="Pfam" id="PF00291">
    <property type="entry name" value="PALP"/>
    <property type="match status" value="1"/>
</dbReference>
<comment type="caution">
    <text evidence="11">The sequence shown here is derived from an EMBL/GenBank/DDBJ whole genome shotgun (WGS) entry which is preliminary data.</text>
</comment>
<organism evidence="11 12">
    <name type="scientific">Forsythia ovata</name>
    <dbReference type="NCBI Taxonomy" id="205694"/>
    <lineage>
        <taxon>Eukaryota</taxon>
        <taxon>Viridiplantae</taxon>
        <taxon>Streptophyta</taxon>
        <taxon>Embryophyta</taxon>
        <taxon>Tracheophyta</taxon>
        <taxon>Spermatophyta</taxon>
        <taxon>Magnoliopsida</taxon>
        <taxon>eudicotyledons</taxon>
        <taxon>Gunneridae</taxon>
        <taxon>Pentapetalae</taxon>
        <taxon>asterids</taxon>
        <taxon>lamiids</taxon>
        <taxon>Lamiales</taxon>
        <taxon>Oleaceae</taxon>
        <taxon>Forsythieae</taxon>
        <taxon>Forsythia</taxon>
    </lineage>
</organism>
<evidence type="ECO:0000256" key="8">
    <source>
        <dbReference type="ARBA" id="ARBA00023239"/>
    </source>
</evidence>
<comment type="catalytic activity">
    <reaction evidence="9">
        <text>(1S,2R)-1-C-(indol-3-yl)glycerol 3-phosphate + L-serine = D-glyceraldehyde 3-phosphate + L-tryptophan + H2O</text>
        <dbReference type="Rhea" id="RHEA:10532"/>
        <dbReference type="ChEBI" id="CHEBI:15377"/>
        <dbReference type="ChEBI" id="CHEBI:33384"/>
        <dbReference type="ChEBI" id="CHEBI:57912"/>
        <dbReference type="ChEBI" id="CHEBI:58866"/>
        <dbReference type="ChEBI" id="CHEBI:59776"/>
        <dbReference type="EC" id="4.2.1.20"/>
    </reaction>
</comment>
<dbReference type="InterPro" id="IPR006653">
    <property type="entry name" value="Trp_synth_b_CS"/>
</dbReference>
<dbReference type="AlphaFoldDB" id="A0ABD1R6C0"/>
<evidence type="ECO:0000256" key="5">
    <source>
        <dbReference type="ARBA" id="ARBA00022822"/>
    </source>
</evidence>
<keyword evidence="6" id="KW-0663">Pyridoxal phosphate</keyword>
<comment type="cofactor">
    <cofactor evidence="1">
        <name>pyridoxal 5'-phosphate</name>
        <dbReference type="ChEBI" id="CHEBI:597326"/>
    </cofactor>
</comment>
<dbReference type="Proteomes" id="UP001604277">
    <property type="component" value="Unassembled WGS sequence"/>
</dbReference>
<evidence type="ECO:0000256" key="7">
    <source>
        <dbReference type="ARBA" id="ARBA00023141"/>
    </source>
</evidence>
<dbReference type="PROSITE" id="PS00168">
    <property type="entry name" value="TRP_SYNTHASE_BETA"/>
    <property type="match status" value="1"/>
</dbReference>
<evidence type="ECO:0000256" key="1">
    <source>
        <dbReference type="ARBA" id="ARBA00001933"/>
    </source>
</evidence>
<keyword evidence="4" id="KW-0028">Amino-acid biosynthesis</keyword>
<feature type="domain" description="Tryptophan synthase beta chain-like PALP" evidence="10">
    <location>
        <begin position="15"/>
        <end position="124"/>
    </location>
</feature>
<accession>A0ABD1R6C0</accession>
<dbReference type="EMBL" id="JBFOLJ010000013">
    <property type="protein sequence ID" value="KAL2483970.1"/>
    <property type="molecule type" value="Genomic_DNA"/>
</dbReference>
<evidence type="ECO:0000256" key="4">
    <source>
        <dbReference type="ARBA" id="ARBA00022605"/>
    </source>
</evidence>
<evidence type="ECO:0000256" key="6">
    <source>
        <dbReference type="ARBA" id="ARBA00022898"/>
    </source>
</evidence>
<dbReference type="InterPro" id="IPR036052">
    <property type="entry name" value="TrpB-like_PALP_sf"/>
</dbReference>
<name>A0ABD1R6C0_9LAMI</name>
<comment type="pathway">
    <text evidence="2">Amino-acid biosynthesis; L-tryptophan biosynthesis; L-tryptophan from chorismate: step 5/5.</text>
</comment>
<dbReference type="PANTHER" id="PTHR48077:SF4">
    <property type="entry name" value="TRYPTOPHAN SYNTHASE"/>
    <property type="match status" value="1"/>
</dbReference>
<sequence length="140" mass="15511">MGFTELSIVLKDYVGRETPLYFAERLTNYYKNENGEGPEIYLKREDLTHSGAHKINNAIAQAMLAKCMGRKRIVTATGAGQHGVAIAAACAKLGLDCTIFIGNIDVERQSSNVLLIKHLGIEVLLETSLSQPFFLPLYFY</sequence>
<evidence type="ECO:0000256" key="9">
    <source>
        <dbReference type="ARBA" id="ARBA00049047"/>
    </source>
</evidence>
<keyword evidence="12" id="KW-1185">Reference proteome</keyword>
<evidence type="ECO:0000313" key="11">
    <source>
        <dbReference type="EMBL" id="KAL2483970.1"/>
    </source>
</evidence>
<keyword evidence="8" id="KW-0456">Lyase</keyword>
<reference evidence="12" key="1">
    <citation type="submission" date="2024-07" db="EMBL/GenBank/DDBJ databases">
        <title>Two chromosome-level genome assemblies of Korean endemic species Abeliophyllum distichum and Forsythia ovata (Oleaceae).</title>
        <authorList>
            <person name="Jang H."/>
        </authorList>
    </citation>
    <scope>NUCLEOTIDE SEQUENCE [LARGE SCALE GENOMIC DNA]</scope>
</reference>
<evidence type="ECO:0000256" key="2">
    <source>
        <dbReference type="ARBA" id="ARBA00004733"/>
    </source>
</evidence>
<dbReference type="SUPFAM" id="SSF53686">
    <property type="entry name" value="Tryptophan synthase beta subunit-like PLP-dependent enzymes"/>
    <property type="match status" value="1"/>
</dbReference>
<evidence type="ECO:0000259" key="10">
    <source>
        <dbReference type="Pfam" id="PF00291"/>
    </source>
</evidence>
<protein>
    <recommendedName>
        <fullName evidence="3">tryptophan synthase</fullName>
        <ecNumber evidence="3">4.2.1.20</ecNumber>
    </recommendedName>
</protein>
<keyword evidence="5" id="KW-0822">Tryptophan biosynthesis</keyword>
<dbReference type="GO" id="GO:0004834">
    <property type="term" value="F:tryptophan synthase activity"/>
    <property type="evidence" value="ECO:0007669"/>
    <property type="project" value="UniProtKB-EC"/>
</dbReference>
<dbReference type="PANTHER" id="PTHR48077">
    <property type="entry name" value="TRYPTOPHAN SYNTHASE-RELATED"/>
    <property type="match status" value="1"/>
</dbReference>
<evidence type="ECO:0000256" key="3">
    <source>
        <dbReference type="ARBA" id="ARBA00012043"/>
    </source>
</evidence>
<dbReference type="Gene3D" id="3.40.50.1100">
    <property type="match status" value="1"/>
</dbReference>